<feature type="transmembrane region" description="Helical" evidence="6">
    <location>
        <begin position="57"/>
        <end position="77"/>
    </location>
</feature>
<dbReference type="Pfam" id="PF01545">
    <property type="entry name" value="Cation_efflux"/>
    <property type="match status" value="1"/>
</dbReference>
<evidence type="ECO:0000256" key="3">
    <source>
        <dbReference type="ARBA" id="ARBA00022906"/>
    </source>
</evidence>
<feature type="transmembrane region" description="Helical" evidence="6">
    <location>
        <begin position="177"/>
        <end position="195"/>
    </location>
</feature>
<dbReference type="AlphaFoldDB" id="A0A4R6G579"/>
<protein>
    <submittedName>
        <fullName evidence="8">Co/Zn/Cd efflux system component</fullName>
    </submittedName>
</protein>
<name>A0A4R6G579_9BURK</name>
<organism evidence="8 9">
    <name type="scientific">Herminiimonas fonticola</name>
    <dbReference type="NCBI Taxonomy" id="303380"/>
    <lineage>
        <taxon>Bacteria</taxon>
        <taxon>Pseudomonadati</taxon>
        <taxon>Pseudomonadota</taxon>
        <taxon>Betaproteobacteria</taxon>
        <taxon>Burkholderiales</taxon>
        <taxon>Oxalobacteraceae</taxon>
        <taxon>Herminiimonas</taxon>
    </lineage>
</organism>
<evidence type="ECO:0000256" key="6">
    <source>
        <dbReference type="SAM" id="Phobius"/>
    </source>
</evidence>
<proteinExistence type="predicted"/>
<feature type="domain" description="Cation efflux protein transmembrane" evidence="7">
    <location>
        <begin position="24"/>
        <end position="202"/>
    </location>
</feature>
<keyword evidence="2 6" id="KW-0812">Transmembrane</keyword>
<reference evidence="8 9" key="1">
    <citation type="submission" date="2019-03" db="EMBL/GenBank/DDBJ databases">
        <title>Genomic Encyclopedia of Type Strains, Phase IV (KMG-IV): sequencing the most valuable type-strain genomes for metagenomic binning, comparative biology and taxonomic classification.</title>
        <authorList>
            <person name="Goeker M."/>
        </authorList>
    </citation>
    <scope>NUCLEOTIDE SEQUENCE [LARGE SCALE GENOMIC DNA]</scope>
    <source>
        <strain evidence="8 9">DSM 18555</strain>
    </source>
</reference>
<keyword evidence="3" id="KW-0864">Zinc transport</keyword>
<evidence type="ECO:0000256" key="4">
    <source>
        <dbReference type="ARBA" id="ARBA00022989"/>
    </source>
</evidence>
<sequence length="209" mass="21696">MADCCTGPCSSDKPPVDARYRLILWVALVVNAGMFVVELIGGWHAGSVSLLADAVDFFGDAGNYAVSLFVLGLAPVWRSRTALGKGLIMGCYGVFVLGSAAYHLASGIVPESSTMGFIGFLALVANASVAALLYAYREGDANMRSVWLCSRNDAIGNIAVMLAALGVYGTGSGWPDIAVATLMGTLGLTGACSVVRHARRELTVNTAPT</sequence>
<dbReference type="EMBL" id="SNWF01000005">
    <property type="protein sequence ID" value="TDN89649.1"/>
    <property type="molecule type" value="Genomic_DNA"/>
</dbReference>
<evidence type="ECO:0000259" key="7">
    <source>
        <dbReference type="Pfam" id="PF01545"/>
    </source>
</evidence>
<evidence type="ECO:0000256" key="1">
    <source>
        <dbReference type="ARBA" id="ARBA00004141"/>
    </source>
</evidence>
<dbReference type="Proteomes" id="UP000294737">
    <property type="component" value="Unassembled WGS sequence"/>
</dbReference>
<dbReference type="PANTHER" id="PTHR11562">
    <property type="entry name" value="CATION EFFLUX PROTEIN/ ZINC TRANSPORTER"/>
    <property type="match status" value="1"/>
</dbReference>
<keyword evidence="3" id="KW-0813">Transport</keyword>
<feature type="transmembrane region" description="Helical" evidence="6">
    <location>
        <begin position="154"/>
        <end position="171"/>
    </location>
</feature>
<keyword evidence="3" id="KW-0406">Ion transport</keyword>
<evidence type="ECO:0000256" key="2">
    <source>
        <dbReference type="ARBA" id="ARBA00022692"/>
    </source>
</evidence>
<keyword evidence="9" id="KW-1185">Reference proteome</keyword>
<dbReference type="InterPro" id="IPR027469">
    <property type="entry name" value="Cation_efflux_TMD_sf"/>
</dbReference>
<dbReference type="Gene3D" id="1.20.1510.10">
    <property type="entry name" value="Cation efflux protein transmembrane domain"/>
    <property type="match status" value="1"/>
</dbReference>
<dbReference type="GO" id="GO:0005385">
    <property type="term" value="F:zinc ion transmembrane transporter activity"/>
    <property type="evidence" value="ECO:0007669"/>
    <property type="project" value="TreeGrafter"/>
</dbReference>
<dbReference type="PANTHER" id="PTHR11562:SF17">
    <property type="entry name" value="RE54080P-RELATED"/>
    <property type="match status" value="1"/>
</dbReference>
<evidence type="ECO:0000256" key="5">
    <source>
        <dbReference type="ARBA" id="ARBA00023136"/>
    </source>
</evidence>
<comment type="caution">
    <text evidence="8">The sequence shown here is derived from an EMBL/GenBank/DDBJ whole genome shotgun (WGS) entry which is preliminary data.</text>
</comment>
<dbReference type="RefSeq" id="WP_133467283.1">
    <property type="nucleotide sequence ID" value="NZ_SNWF01000005.1"/>
</dbReference>
<dbReference type="GO" id="GO:0005886">
    <property type="term" value="C:plasma membrane"/>
    <property type="evidence" value="ECO:0007669"/>
    <property type="project" value="TreeGrafter"/>
</dbReference>
<accession>A0A4R6G579</accession>
<dbReference type="InterPro" id="IPR050681">
    <property type="entry name" value="CDF/SLC30A"/>
</dbReference>
<comment type="subcellular location">
    <subcellularLocation>
        <location evidence="1">Membrane</location>
        <topology evidence="1">Multi-pass membrane protein</topology>
    </subcellularLocation>
</comment>
<feature type="transmembrane region" description="Helical" evidence="6">
    <location>
        <begin position="115"/>
        <end position="134"/>
    </location>
</feature>
<dbReference type="SUPFAM" id="SSF161111">
    <property type="entry name" value="Cation efflux protein transmembrane domain-like"/>
    <property type="match status" value="1"/>
</dbReference>
<evidence type="ECO:0000313" key="9">
    <source>
        <dbReference type="Proteomes" id="UP000294737"/>
    </source>
</evidence>
<keyword evidence="3" id="KW-0862">Zinc</keyword>
<keyword evidence="5 6" id="KW-0472">Membrane</keyword>
<keyword evidence="4 6" id="KW-1133">Transmembrane helix</keyword>
<dbReference type="InterPro" id="IPR058533">
    <property type="entry name" value="Cation_efflux_TM"/>
</dbReference>
<gene>
    <name evidence="8" type="ORF">EV677_1709</name>
</gene>
<feature type="transmembrane region" description="Helical" evidence="6">
    <location>
        <begin position="89"/>
        <end position="109"/>
    </location>
</feature>
<evidence type="ECO:0000313" key="8">
    <source>
        <dbReference type="EMBL" id="TDN89649.1"/>
    </source>
</evidence>
<feature type="transmembrane region" description="Helical" evidence="6">
    <location>
        <begin position="22"/>
        <end position="45"/>
    </location>
</feature>